<gene>
    <name evidence="3" type="primary">prkC_4</name>
    <name evidence="3" type="ORF">Thiowin_02952</name>
</gene>
<dbReference type="PANTHER" id="PTHR11102">
    <property type="entry name" value="SEL-1-LIKE PROTEIN"/>
    <property type="match status" value="1"/>
</dbReference>
<reference evidence="3 4" key="1">
    <citation type="journal article" date="2023" name="Microorganisms">
        <title>Thiorhodovibrio frisius and Trv. litoralis spp. nov., Two Novel Members from a Clade of Fastidious Purple Sulfur Bacteria That Exhibit Unique Red-Shifted Light-Harvesting Capabilities.</title>
        <authorList>
            <person name="Methner A."/>
            <person name="Kuzyk S.B."/>
            <person name="Petersen J."/>
            <person name="Bauer S."/>
            <person name="Brinkmann H."/>
            <person name="Sichau K."/>
            <person name="Wanner G."/>
            <person name="Wolf J."/>
            <person name="Neumann-Schaal M."/>
            <person name="Henke P."/>
            <person name="Tank M."/>
            <person name="Sproer C."/>
            <person name="Bunk B."/>
            <person name="Overmann J."/>
        </authorList>
    </citation>
    <scope>NUCLEOTIDE SEQUENCE [LARGE SCALE GENOMIC DNA]</scope>
    <source>
        <strain evidence="3 4">DSM 6702</strain>
    </source>
</reference>
<keyword evidence="3" id="KW-0808">Transferase</keyword>
<dbReference type="InterPro" id="IPR050767">
    <property type="entry name" value="Sel1_AlgK"/>
</dbReference>
<dbReference type="EMBL" id="CP121472">
    <property type="protein sequence ID" value="WPL17909.1"/>
    <property type="molecule type" value="Genomic_DNA"/>
</dbReference>
<proteinExistence type="predicted"/>
<name>A0ABZ0SC65_9GAMM</name>
<dbReference type="Gene3D" id="1.25.40.10">
    <property type="entry name" value="Tetratricopeptide repeat domain"/>
    <property type="match status" value="1"/>
</dbReference>
<keyword evidence="4" id="KW-1185">Reference proteome</keyword>
<evidence type="ECO:0000313" key="4">
    <source>
        <dbReference type="Proteomes" id="UP001432180"/>
    </source>
</evidence>
<dbReference type="CDD" id="cd14014">
    <property type="entry name" value="STKc_PknB_like"/>
    <property type="match status" value="1"/>
</dbReference>
<dbReference type="Pfam" id="PF00069">
    <property type="entry name" value="Pkinase"/>
    <property type="match status" value="1"/>
</dbReference>
<evidence type="ECO:0000256" key="1">
    <source>
        <dbReference type="SAM" id="MobiDB-lite"/>
    </source>
</evidence>
<dbReference type="InterPro" id="IPR011990">
    <property type="entry name" value="TPR-like_helical_dom_sf"/>
</dbReference>
<dbReference type="EC" id="2.7.11.1" evidence="3"/>
<keyword evidence="3" id="KW-0418">Kinase</keyword>
<evidence type="ECO:0000259" key="2">
    <source>
        <dbReference type="PROSITE" id="PS50011"/>
    </source>
</evidence>
<accession>A0ABZ0SC65</accession>
<sequence>MTTTPDQRCLGCFQIKGTANPCPQCGFDESAPRPVQALPLHTVLNQQFIVGRVLGKPGGFGITYLAWDQMLQARVAIKEYLPRELAVRAQDSRALHPHSQEETDLFRYGLEQFLNEARTLAQLDHPNLVRVRQFFEANGTAYLVMDYYQGCSLAEHLERQPGGKMREADALALMQPILDGLRAVHAKGFLHRDIKPQNIYLAQTDTGGVRPILLDFGAARQAMGERSRSLSVVISPGYAPFEQYQRKSQQTAATDIYGAAAVLYRMLTGIVPPEATDRMGDEALRPAVEFGVSEGLSNALNQALAMKMTFRPEAVEIFQQMLRQQVLHPSAKSQPPSVEPEFAPAGAAMRPTSGLAQQSHAPGSPPPAPHGDRGTSSSVRSAPQTVASSSQSKIRSRAMPPRPTPARQPARFGAVPIIIGIMGLLFLSVIGLSQLDSPPPSSLPSDQARTTSVNPTPTDAAATFALGMRYATGDGVEQDDAQAATLFREAADQGDAMAQFNLGNMYRNGRGVPQDNSQAVAWYRRAAEQGHADAQFLLGAAYSTGQSVPQDDSQAVAWFHRAAEQGHADAQLTLGLRYAVGRGGVLQDHSQAVA</sequence>
<dbReference type="RefSeq" id="WP_328983710.1">
    <property type="nucleotide sequence ID" value="NZ_CP121472.1"/>
</dbReference>
<dbReference type="Proteomes" id="UP001432180">
    <property type="component" value="Chromosome"/>
</dbReference>
<organism evidence="3 4">
    <name type="scientific">Thiorhodovibrio winogradskyi</name>
    <dbReference type="NCBI Taxonomy" id="77007"/>
    <lineage>
        <taxon>Bacteria</taxon>
        <taxon>Pseudomonadati</taxon>
        <taxon>Pseudomonadota</taxon>
        <taxon>Gammaproteobacteria</taxon>
        <taxon>Chromatiales</taxon>
        <taxon>Chromatiaceae</taxon>
        <taxon>Thiorhodovibrio</taxon>
    </lineage>
</organism>
<feature type="compositionally biased region" description="Polar residues" evidence="1">
    <location>
        <begin position="448"/>
        <end position="457"/>
    </location>
</feature>
<feature type="compositionally biased region" description="Polar residues" evidence="1">
    <location>
        <begin position="374"/>
        <end position="393"/>
    </location>
</feature>
<dbReference type="SMART" id="SM00671">
    <property type="entry name" value="SEL1"/>
    <property type="match status" value="4"/>
</dbReference>
<dbReference type="Gene3D" id="1.10.510.10">
    <property type="entry name" value="Transferase(Phosphotransferase) domain 1"/>
    <property type="match status" value="1"/>
</dbReference>
<dbReference type="SMART" id="SM00220">
    <property type="entry name" value="S_TKc"/>
    <property type="match status" value="1"/>
</dbReference>
<dbReference type="GO" id="GO:0004674">
    <property type="term" value="F:protein serine/threonine kinase activity"/>
    <property type="evidence" value="ECO:0007669"/>
    <property type="project" value="UniProtKB-EC"/>
</dbReference>
<dbReference type="PROSITE" id="PS50011">
    <property type="entry name" value="PROTEIN_KINASE_DOM"/>
    <property type="match status" value="1"/>
</dbReference>
<dbReference type="PANTHER" id="PTHR11102:SF160">
    <property type="entry name" value="ERAD-ASSOCIATED E3 UBIQUITIN-PROTEIN LIGASE COMPONENT HRD3"/>
    <property type="match status" value="1"/>
</dbReference>
<dbReference type="PROSITE" id="PS00108">
    <property type="entry name" value="PROTEIN_KINASE_ST"/>
    <property type="match status" value="1"/>
</dbReference>
<dbReference type="InterPro" id="IPR006597">
    <property type="entry name" value="Sel1-like"/>
</dbReference>
<feature type="region of interest" description="Disordered" evidence="1">
    <location>
        <begin position="328"/>
        <end position="409"/>
    </location>
</feature>
<feature type="region of interest" description="Disordered" evidence="1">
    <location>
        <begin position="437"/>
        <end position="458"/>
    </location>
</feature>
<dbReference type="InterPro" id="IPR008271">
    <property type="entry name" value="Ser/Thr_kinase_AS"/>
</dbReference>
<dbReference type="SUPFAM" id="SSF56112">
    <property type="entry name" value="Protein kinase-like (PK-like)"/>
    <property type="match status" value="1"/>
</dbReference>
<dbReference type="SUPFAM" id="SSF81901">
    <property type="entry name" value="HCP-like"/>
    <property type="match status" value="1"/>
</dbReference>
<evidence type="ECO:0000313" key="3">
    <source>
        <dbReference type="EMBL" id="WPL17909.1"/>
    </source>
</evidence>
<dbReference type="Pfam" id="PF08238">
    <property type="entry name" value="Sel1"/>
    <property type="match status" value="4"/>
</dbReference>
<dbReference type="InterPro" id="IPR011009">
    <property type="entry name" value="Kinase-like_dom_sf"/>
</dbReference>
<feature type="domain" description="Protein kinase" evidence="2">
    <location>
        <begin position="48"/>
        <end position="331"/>
    </location>
</feature>
<protein>
    <submittedName>
        <fullName evidence="3">Serine/threonine-protein kinase PrkC</fullName>
        <ecNumber evidence="3">2.7.11.1</ecNumber>
    </submittedName>
</protein>
<dbReference type="InterPro" id="IPR000719">
    <property type="entry name" value="Prot_kinase_dom"/>
</dbReference>